<evidence type="ECO:0000256" key="6">
    <source>
        <dbReference type="ARBA" id="ARBA00013179"/>
    </source>
</evidence>
<dbReference type="EMBL" id="JRMP02000004">
    <property type="protein sequence ID" value="TLD95085.1"/>
    <property type="molecule type" value="Genomic_DNA"/>
</dbReference>
<evidence type="ECO:0000256" key="4">
    <source>
        <dbReference type="ARBA" id="ARBA00010525"/>
    </source>
</evidence>
<evidence type="ECO:0000256" key="12">
    <source>
        <dbReference type="ARBA" id="ARBA00022801"/>
    </source>
</evidence>
<evidence type="ECO:0000256" key="3">
    <source>
        <dbReference type="ARBA" id="ARBA00004571"/>
    </source>
</evidence>
<evidence type="ECO:0000256" key="19">
    <source>
        <dbReference type="PIRSR" id="PIRSR603187-1"/>
    </source>
</evidence>
<dbReference type="PANTHER" id="PTHR40457">
    <property type="entry name" value="PHOSPHOLIPASE A1"/>
    <property type="match status" value="1"/>
</dbReference>
<dbReference type="GO" id="GO:0008970">
    <property type="term" value="F:phospholipase A1 activity"/>
    <property type="evidence" value="ECO:0007669"/>
    <property type="project" value="UniProtKB-EC"/>
</dbReference>
<gene>
    <name evidence="22" type="ORF">LS64_003805</name>
</gene>
<dbReference type="SUPFAM" id="SSF56931">
    <property type="entry name" value="Outer membrane phospholipase A (OMPLA)"/>
    <property type="match status" value="1"/>
</dbReference>
<dbReference type="GO" id="GO:0046872">
    <property type="term" value="F:metal ion binding"/>
    <property type="evidence" value="ECO:0007669"/>
    <property type="project" value="UniProtKB-KW"/>
</dbReference>
<evidence type="ECO:0000256" key="2">
    <source>
        <dbReference type="ARBA" id="ARBA00001604"/>
    </source>
</evidence>
<keyword evidence="23" id="KW-1185">Reference proteome</keyword>
<reference evidence="22 23" key="1">
    <citation type="journal article" date="2014" name="Genome Announc.">
        <title>Draft genome sequences of eight enterohepatic helicobacter species isolated from both laboratory and wild rodents.</title>
        <authorList>
            <person name="Sheh A."/>
            <person name="Shen Z."/>
            <person name="Fox J.G."/>
        </authorList>
    </citation>
    <scope>NUCLEOTIDE SEQUENCE [LARGE SCALE GENOMIC DNA]</scope>
    <source>
        <strain evidence="22 23">MIT 97-6194</strain>
    </source>
</reference>
<evidence type="ECO:0000256" key="11">
    <source>
        <dbReference type="ARBA" id="ARBA00022729"/>
    </source>
</evidence>
<feature type="binding site" description="in dimeric form" evidence="20">
    <location>
        <position position="277"/>
    </location>
    <ligand>
        <name>Ca(2+)</name>
        <dbReference type="ChEBI" id="CHEBI:29108"/>
        <label>1</label>
    </ligand>
</feature>
<dbReference type="GO" id="GO:0016042">
    <property type="term" value="P:lipid catabolic process"/>
    <property type="evidence" value="ECO:0007669"/>
    <property type="project" value="UniProtKB-KW"/>
</dbReference>
<reference evidence="22 23" key="2">
    <citation type="journal article" date="2016" name="Infect. Immun.">
        <title>Helicobacter saguini, a Novel Helicobacter Isolated from Cotton-Top Tamarins with Ulcerative Colitis, Has Proinflammatory Properties and Induces Typhlocolitis and Dysplasia in Gnotobiotic IL-10-/- Mice.</title>
        <authorList>
            <person name="Shen Z."/>
            <person name="Mannion A."/>
            <person name="Whary M.T."/>
            <person name="Muthupalani S."/>
            <person name="Sheh A."/>
            <person name="Feng Y."/>
            <person name="Gong G."/>
            <person name="Vandamme P."/>
            <person name="Holcombe H.R."/>
            <person name="Paster B.J."/>
            <person name="Fox J.G."/>
        </authorList>
    </citation>
    <scope>NUCLEOTIDE SEQUENCE [LARGE SCALE GENOMIC DNA]</scope>
    <source>
        <strain evidence="22 23">MIT 97-6194</strain>
    </source>
</reference>
<feature type="binding site" description="in dimeric form" evidence="20">
    <location>
        <position position="226"/>
    </location>
    <ligand>
        <name>Ca(2+)</name>
        <dbReference type="ChEBI" id="CHEBI:29108"/>
        <label>1</label>
    </ligand>
</feature>
<evidence type="ECO:0000256" key="17">
    <source>
        <dbReference type="ARBA" id="ARBA00023237"/>
    </source>
</evidence>
<evidence type="ECO:0000256" key="10">
    <source>
        <dbReference type="ARBA" id="ARBA00022723"/>
    </source>
</evidence>
<evidence type="ECO:0000256" key="21">
    <source>
        <dbReference type="SAM" id="MobiDB-lite"/>
    </source>
</evidence>
<evidence type="ECO:0000313" key="23">
    <source>
        <dbReference type="Proteomes" id="UP000029714"/>
    </source>
</evidence>
<comment type="subcellular location">
    <subcellularLocation>
        <location evidence="3">Cell outer membrane</location>
        <topology evidence="3">Multi-pass membrane protein</topology>
    </subcellularLocation>
</comment>
<feature type="active site" description="Nucleophile" evidence="19">
    <location>
        <position position="216"/>
    </location>
</feature>
<evidence type="ECO:0000256" key="7">
    <source>
        <dbReference type="ARBA" id="ARBA00013278"/>
    </source>
</evidence>
<comment type="catalytic activity">
    <reaction evidence="1">
        <text>a 1,2-diacyl-sn-glycero-3-phosphocholine + H2O = a 2-acyl-sn-glycero-3-phosphocholine + a fatty acid + H(+)</text>
        <dbReference type="Rhea" id="RHEA:18689"/>
        <dbReference type="ChEBI" id="CHEBI:15377"/>
        <dbReference type="ChEBI" id="CHEBI:15378"/>
        <dbReference type="ChEBI" id="CHEBI:28868"/>
        <dbReference type="ChEBI" id="CHEBI:57643"/>
        <dbReference type="ChEBI" id="CHEBI:57875"/>
        <dbReference type="EC" id="3.1.1.32"/>
    </reaction>
</comment>
<comment type="cofactor">
    <cofactor evidence="20">
        <name>Ca(2+)</name>
        <dbReference type="ChEBI" id="CHEBI:29108"/>
    </cofactor>
    <text evidence="20">Binds 1 Ca(2+) ion per monomer.</text>
</comment>
<dbReference type="GO" id="GO:0004623">
    <property type="term" value="F:phospholipase A2 activity"/>
    <property type="evidence" value="ECO:0007669"/>
    <property type="project" value="UniProtKB-EC"/>
</dbReference>
<dbReference type="InterPro" id="IPR003187">
    <property type="entry name" value="PLipase_A1"/>
</dbReference>
<feature type="binding site" description="in dimeric form" evidence="20">
    <location>
        <position position="240"/>
    </location>
    <ligand>
        <name>Ca(2+)</name>
        <dbReference type="ChEBI" id="CHEBI:29108"/>
        <label>1</label>
    </ligand>
</feature>
<evidence type="ECO:0000256" key="1">
    <source>
        <dbReference type="ARBA" id="ARBA00000111"/>
    </source>
</evidence>
<evidence type="ECO:0000256" key="16">
    <source>
        <dbReference type="ARBA" id="ARBA00023136"/>
    </source>
</evidence>
<name>A0A4U8T6B1_9HELI</name>
<protein>
    <recommendedName>
        <fullName evidence="18">Phosphatidylcholine 1-acylhydrolase</fullName>
        <ecNumber evidence="6">3.1.1.32</ecNumber>
        <ecNumber evidence="7">3.1.1.4</ecNumber>
    </recommendedName>
</protein>
<dbReference type="Gene3D" id="2.40.230.10">
    <property type="entry name" value="Phospholipase A1"/>
    <property type="match status" value="1"/>
</dbReference>
<organism evidence="22 23">
    <name type="scientific">Helicobacter saguini</name>
    <dbReference type="NCBI Taxonomy" id="1548018"/>
    <lineage>
        <taxon>Bacteria</taxon>
        <taxon>Pseudomonadati</taxon>
        <taxon>Campylobacterota</taxon>
        <taxon>Epsilonproteobacteria</taxon>
        <taxon>Campylobacterales</taxon>
        <taxon>Helicobacteraceae</taxon>
        <taxon>Helicobacter</taxon>
    </lineage>
</organism>
<feature type="region of interest" description="Disordered" evidence="21">
    <location>
        <begin position="20"/>
        <end position="71"/>
    </location>
</feature>
<keyword evidence="13 20" id="KW-0106">Calcium</keyword>
<keyword evidence="9" id="KW-0812">Transmembrane</keyword>
<dbReference type="GO" id="GO:0009279">
    <property type="term" value="C:cell outer membrane"/>
    <property type="evidence" value="ECO:0007669"/>
    <property type="project" value="UniProtKB-SubCell"/>
</dbReference>
<evidence type="ECO:0000256" key="18">
    <source>
        <dbReference type="ARBA" id="ARBA00032375"/>
    </source>
</evidence>
<keyword evidence="16" id="KW-0472">Membrane</keyword>
<evidence type="ECO:0000256" key="20">
    <source>
        <dbReference type="PIRSR" id="PIRSR603187-2"/>
    </source>
</evidence>
<keyword evidence="14" id="KW-0442">Lipid degradation</keyword>
<evidence type="ECO:0000313" key="22">
    <source>
        <dbReference type="EMBL" id="TLD95085.1"/>
    </source>
</evidence>
<evidence type="ECO:0000256" key="8">
    <source>
        <dbReference type="ARBA" id="ARBA00022452"/>
    </source>
</evidence>
<dbReference type="Pfam" id="PF02253">
    <property type="entry name" value="PLA1"/>
    <property type="match status" value="1"/>
</dbReference>
<comment type="catalytic activity">
    <reaction evidence="2">
        <text>a 1,2-diacyl-sn-glycero-3-phosphocholine + H2O = a 1-acyl-sn-glycero-3-phosphocholine + a fatty acid + H(+)</text>
        <dbReference type="Rhea" id="RHEA:15801"/>
        <dbReference type="ChEBI" id="CHEBI:15377"/>
        <dbReference type="ChEBI" id="CHEBI:15378"/>
        <dbReference type="ChEBI" id="CHEBI:28868"/>
        <dbReference type="ChEBI" id="CHEBI:57643"/>
        <dbReference type="ChEBI" id="CHEBI:58168"/>
        <dbReference type="EC" id="3.1.1.4"/>
    </reaction>
</comment>
<evidence type="ECO:0000256" key="14">
    <source>
        <dbReference type="ARBA" id="ARBA00022963"/>
    </source>
</evidence>
<dbReference type="Proteomes" id="UP000029714">
    <property type="component" value="Unassembled WGS sequence"/>
</dbReference>
<evidence type="ECO:0000256" key="5">
    <source>
        <dbReference type="ARBA" id="ARBA00011702"/>
    </source>
</evidence>
<dbReference type="InterPro" id="IPR036541">
    <property type="entry name" value="PLipase_A1_sf"/>
</dbReference>
<comment type="similarity">
    <text evidence="4">Belongs to the phospholipase A1 family.</text>
</comment>
<evidence type="ECO:0000256" key="13">
    <source>
        <dbReference type="ARBA" id="ARBA00022837"/>
    </source>
</evidence>
<evidence type="ECO:0000256" key="9">
    <source>
        <dbReference type="ARBA" id="ARBA00022692"/>
    </source>
</evidence>
<proteinExistence type="inferred from homology"/>
<dbReference type="OrthoDB" id="188433at2"/>
<dbReference type="PRINTS" id="PR01486">
    <property type="entry name" value="PHPHLIPASEA1"/>
</dbReference>
<keyword evidence="17" id="KW-0998">Cell outer membrane</keyword>
<feature type="compositionally biased region" description="Polar residues" evidence="21">
    <location>
        <begin position="35"/>
        <end position="70"/>
    </location>
</feature>
<keyword evidence="10 20" id="KW-0479">Metal-binding</keyword>
<sequence>MANKDSIKVTDSITLVENIESSDLKDSKDSKDSKPINSANSTTNDNNKSTQKVTDSITLESNKDTNQNISENEKNKKLSFWERVKNHFFDINEYKNRVDKAENSFQYFMNAIEHEGTYFIYQYSLPPYGIYGNNIPSELKFQISFKIPLWRGALWSKGSFFLAYTQTMWFQQFNYRYSSPVRDTTYKPYLYYTYPGDWGFLGGKIKEVRAGMVHYSNGIGGSECYRTSFEDPTPTPNCRSRSAGTRFIAELIWEKQLREHTFGLQFSVWPYIPSRRDNPDLPNYMGYADAKFYYRYKRHLVELQVSPVISDYTRYHGNFRVGYAFAVSKYVSLYAQYFYGYNDSLYEYNIMTSRIGIGLRSTTF</sequence>
<feature type="compositionally biased region" description="Basic and acidic residues" evidence="21">
    <location>
        <begin position="22"/>
        <end position="34"/>
    </location>
</feature>
<dbReference type="PANTHER" id="PTHR40457:SF1">
    <property type="entry name" value="PHOSPHOLIPASE A1"/>
    <property type="match status" value="1"/>
</dbReference>
<keyword evidence="11" id="KW-0732">Signal</keyword>
<keyword evidence="15" id="KW-0443">Lipid metabolism</keyword>
<accession>A0A4U8T6B1</accession>
<keyword evidence="8" id="KW-1134">Transmembrane beta strand</keyword>
<evidence type="ECO:0000256" key="15">
    <source>
        <dbReference type="ARBA" id="ARBA00023098"/>
    </source>
</evidence>
<dbReference type="AlphaFoldDB" id="A0A4U8T6B1"/>
<comment type="subunit">
    <text evidence="5">Homodimer; dimerization is reversible, and the dimeric form is the active one.</text>
</comment>
<keyword evidence="12" id="KW-0378">Hydrolase</keyword>
<feature type="active site" description="Proton acceptor" evidence="19">
    <location>
        <position position="214"/>
    </location>
</feature>
<dbReference type="EC" id="3.1.1.4" evidence="7"/>
<feature type="binding site" description="in dimeric form" evidence="20">
    <location>
        <position position="178"/>
    </location>
    <ligand>
        <name>Ca(2+)</name>
        <dbReference type="ChEBI" id="CHEBI:29108"/>
        <label>1</label>
    </ligand>
</feature>
<dbReference type="EC" id="3.1.1.32" evidence="6"/>
<comment type="caution">
    <text evidence="22">The sequence shown here is derived from an EMBL/GenBank/DDBJ whole genome shotgun (WGS) entry which is preliminary data.</text>
</comment>